<dbReference type="PANTHER" id="PTHR30087">
    <property type="entry name" value="INNER MEMBRANE PROTEIN"/>
    <property type="match status" value="1"/>
</dbReference>
<dbReference type="PANTHER" id="PTHR30087:SF1">
    <property type="entry name" value="HYPOTHETICAL CYTOSOLIC PROTEIN"/>
    <property type="match status" value="1"/>
</dbReference>
<name>A0ABU0JUN1_HATLI</name>
<sequence>MILISACLCGINCKYNGENNLNENILELIKNGKAIPVCPEQLGGLCTPRVESEIKNGTGKEVLYRTAQVVDKDGNDVTENFIRGANEALKIAKSVNAKIAILKSNSPSCGFGKIYDGSFKGNKIDGNGVTTALLLENDIKVFTEHDVEKFLLDIKR</sequence>
<reference evidence="1 2" key="1">
    <citation type="submission" date="2023-07" db="EMBL/GenBank/DDBJ databases">
        <title>Genomic Encyclopedia of Type Strains, Phase IV (KMG-IV): sequencing the most valuable type-strain genomes for metagenomic binning, comparative biology and taxonomic classification.</title>
        <authorList>
            <person name="Goeker M."/>
        </authorList>
    </citation>
    <scope>NUCLEOTIDE SEQUENCE [LARGE SCALE GENOMIC DNA]</scope>
    <source>
        <strain evidence="1 2">DSM 1400</strain>
    </source>
</reference>
<dbReference type="EMBL" id="JAUSWN010000010">
    <property type="protein sequence ID" value="MDQ0479622.1"/>
    <property type="molecule type" value="Genomic_DNA"/>
</dbReference>
<accession>A0ABU0JUN1</accession>
<proteinExistence type="predicted"/>
<comment type="caution">
    <text evidence="1">The sequence shown here is derived from an EMBL/GenBank/DDBJ whole genome shotgun (WGS) entry which is preliminary data.</text>
</comment>
<keyword evidence="2" id="KW-1185">Reference proteome</keyword>
<dbReference type="Proteomes" id="UP001224418">
    <property type="component" value="Unassembled WGS sequence"/>
</dbReference>
<dbReference type="InterPro" id="IPR007553">
    <property type="entry name" value="2-thiour_desulf"/>
</dbReference>
<dbReference type="Pfam" id="PF04463">
    <property type="entry name" value="2-thiour_desulf"/>
    <property type="match status" value="1"/>
</dbReference>
<organism evidence="1 2">
    <name type="scientific">Hathewaya limosa</name>
    <name type="common">Clostridium limosum</name>
    <dbReference type="NCBI Taxonomy" id="1536"/>
    <lineage>
        <taxon>Bacteria</taxon>
        <taxon>Bacillati</taxon>
        <taxon>Bacillota</taxon>
        <taxon>Clostridia</taxon>
        <taxon>Eubacteriales</taxon>
        <taxon>Clostridiaceae</taxon>
        <taxon>Hathewaya</taxon>
    </lineage>
</organism>
<evidence type="ECO:0000313" key="2">
    <source>
        <dbReference type="Proteomes" id="UP001224418"/>
    </source>
</evidence>
<protein>
    <submittedName>
        <fullName evidence="1">Uncharacterized protein YbbK (DUF523 family)</fullName>
    </submittedName>
</protein>
<evidence type="ECO:0000313" key="1">
    <source>
        <dbReference type="EMBL" id="MDQ0479622.1"/>
    </source>
</evidence>
<gene>
    <name evidence="1" type="ORF">QOZ93_001363</name>
</gene>
<dbReference type="RefSeq" id="WP_307355624.1">
    <property type="nucleotide sequence ID" value="NZ_BAAACJ010000005.1"/>
</dbReference>